<reference evidence="2" key="3">
    <citation type="submission" date="2018-08" db="UniProtKB">
        <authorList>
            <consortium name="EnsemblPlants"/>
        </authorList>
    </citation>
    <scope>IDENTIFICATION</scope>
    <source>
        <strain evidence="2">cv. Bd21</strain>
    </source>
</reference>
<dbReference type="InParanoid" id="A0A2K2CYI3"/>
<dbReference type="EnsemblPlants" id="PNT67086">
    <property type="protein sequence ID" value="PNT67086"/>
    <property type="gene ID" value="BRADI_3g20514v3"/>
</dbReference>
<keyword evidence="3" id="KW-1185">Reference proteome</keyword>
<evidence type="ECO:0000313" key="3">
    <source>
        <dbReference type="Proteomes" id="UP000008810"/>
    </source>
</evidence>
<evidence type="ECO:0000313" key="2">
    <source>
        <dbReference type="EnsemblPlants" id="PNT67086"/>
    </source>
</evidence>
<reference evidence="1" key="2">
    <citation type="submission" date="2017-06" db="EMBL/GenBank/DDBJ databases">
        <title>WGS assembly of Brachypodium distachyon.</title>
        <authorList>
            <consortium name="The International Brachypodium Initiative"/>
            <person name="Lucas S."/>
            <person name="Harmon-Smith M."/>
            <person name="Lail K."/>
            <person name="Tice H."/>
            <person name="Grimwood J."/>
            <person name="Bruce D."/>
            <person name="Barry K."/>
            <person name="Shu S."/>
            <person name="Lindquist E."/>
            <person name="Wang M."/>
            <person name="Pitluck S."/>
            <person name="Vogel J.P."/>
            <person name="Garvin D.F."/>
            <person name="Mockler T.C."/>
            <person name="Schmutz J."/>
            <person name="Rokhsar D."/>
            <person name="Bevan M.W."/>
        </authorList>
    </citation>
    <scope>NUCLEOTIDE SEQUENCE</scope>
    <source>
        <strain evidence="1">Bd21</strain>
    </source>
</reference>
<dbReference type="OrthoDB" id="714957at2759"/>
<sequence>MLHCTRNYNGDELEQPLTLKGYTRMKHTFLFELLSIEKNKTRLPVLVLKIIGEPKEF</sequence>
<proteinExistence type="predicted"/>
<dbReference type="EMBL" id="CM000882">
    <property type="protein sequence ID" value="PNT67086.1"/>
    <property type="molecule type" value="Genomic_DNA"/>
</dbReference>
<dbReference type="Gramene" id="PNT67086">
    <property type="protein sequence ID" value="PNT67086"/>
    <property type="gene ID" value="BRADI_3g20514v3"/>
</dbReference>
<gene>
    <name evidence="1" type="ORF">BRADI_3g20514v3</name>
</gene>
<dbReference type="Proteomes" id="UP000008810">
    <property type="component" value="Chromosome 3"/>
</dbReference>
<accession>A0A2K2CYI3</accession>
<evidence type="ECO:0000313" key="1">
    <source>
        <dbReference type="EMBL" id="PNT67086.1"/>
    </source>
</evidence>
<reference evidence="1 2" key="1">
    <citation type="journal article" date="2010" name="Nature">
        <title>Genome sequencing and analysis of the model grass Brachypodium distachyon.</title>
        <authorList>
            <consortium name="International Brachypodium Initiative"/>
        </authorList>
    </citation>
    <scope>NUCLEOTIDE SEQUENCE [LARGE SCALE GENOMIC DNA]</scope>
    <source>
        <strain evidence="1 2">Bd21</strain>
    </source>
</reference>
<organism evidence="1">
    <name type="scientific">Brachypodium distachyon</name>
    <name type="common">Purple false brome</name>
    <name type="synonym">Trachynia distachya</name>
    <dbReference type="NCBI Taxonomy" id="15368"/>
    <lineage>
        <taxon>Eukaryota</taxon>
        <taxon>Viridiplantae</taxon>
        <taxon>Streptophyta</taxon>
        <taxon>Embryophyta</taxon>
        <taxon>Tracheophyta</taxon>
        <taxon>Spermatophyta</taxon>
        <taxon>Magnoliopsida</taxon>
        <taxon>Liliopsida</taxon>
        <taxon>Poales</taxon>
        <taxon>Poaceae</taxon>
        <taxon>BOP clade</taxon>
        <taxon>Pooideae</taxon>
        <taxon>Stipodae</taxon>
        <taxon>Brachypodieae</taxon>
        <taxon>Brachypodium</taxon>
    </lineage>
</organism>
<dbReference type="AlphaFoldDB" id="A0A2K2CYI3"/>
<protein>
    <submittedName>
        <fullName evidence="1 2">Uncharacterized protein</fullName>
    </submittedName>
</protein>
<name>A0A2K2CYI3_BRADI</name>